<comment type="caution">
    <text evidence="1">The sequence shown here is derived from an EMBL/GenBank/DDBJ whole genome shotgun (WGS) entry which is preliminary data.</text>
</comment>
<gene>
    <name evidence="1" type="ORF">MRATA1EN1_LOCUS30761</name>
</gene>
<evidence type="ECO:0000313" key="2">
    <source>
        <dbReference type="Proteomes" id="UP001176941"/>
    </source>
</evidence>
<keyword evidence="2" id="KW-1185">Reference proteome</keyword>
<evidence type="ECO:0000313" key="1">
    <source>
        <dbReference type="EMBL" id="CAI9149143.1"/>
    </source>
</evidence>
<name>A0ABN8XK02_RANTA</name>
<dbReference type="Proteomes" id="UP001176941">
    <property type="component" value="Unassembled WGS sequence"/>
</dbReference>
<sequence length="234" mass="25876">MPPTRIPRFAAVRKKTLPIPRSTRSTHASDYALLPPVQASICFRSITAAPRLLAQTDVFAEREISAAVSIQERGCRVLQRRLVYARYRALLIVNPHAWHDCHQANRPPTLFALESTLPCNSDWESGVERNTAQPRDSSTSNCTPYRTIPVKFYLCFAARLRLAAELLCARCPLMRLLTRPAAYATPWILLYHAGGVTPFTMDSSSVYGGYSENIGSSGGVPASKSCVQERAVPV</sequence>
<protein>
    <submittedName>
        <fullName evidence="1">Uncharacterized protein</fullName>
    </submittedName>
</protein>
<proteinExistence type="predicted"/>
<reference evidence="1" key="1">
    <citation type="submission" date="2023-04" db="EMBL/GenBank/DDBJ databases">
        <authorList>
            <consortium name="ELIXIR-Norway"/>
        </authorList>
    </citation>
    <scope>NUCLEOTIDE SEQUENCE [LARGE SCALE GENOMIC DNA]</scope>
</reference>
<organism evidence="1 2">
    <name type="scientific">Rangifer tarandus platyrhynchus</name>
    <name type="common">Svalbard reindeer</name>
    <dbReference type="NCBI Taxonomy" id="3082113"/>
    <lineage>
        <taxon>Eukaryota</taxon>
        <taxon>Metazoa</taxon>
        <taxon>Chordata</taxon>
        <taxon>Craniata</taxon>
        <taxon>Vertebrata</taxon>
        <taxon>Euteleostomi</taxon>
        <taxon>Mammalia</taxon>
        <taxon>Eutheria</taxon>
        <taxon>Laurasiatheria</taxon>
        <taxon>Artiodactyla</taxon>
        <taxon>Ruminantia</taxon>
        <taxon>Pecora</taxon>
        <taxon>Cervidae</taxon>
        <taxon>Odocoileinae</taxon>
        <taxon>Rangifer</taxon>
    </lineage>
</organism>
<dbReference type="EMBL" id="CATKSN020000145">
    <property type="protein sequence ID" value="CAI9149143.1"/>
    <property type="molecule type" value="Genomic_DNA"/>
</dbReference>
<accession>A0ABN8XK02</accession>